<reference evidence="7 8" key="1">
    <citation type="submission" date="2019-07" db="EMBL/GenBank/DDBJ databases">
        <title>Qingshengfaniella alkalisoli gen. nov., sp. nov., isolated from saline soil.</title>
        <authorList>
            <person name="Xu L."/>
            <person name="Huang X.-X."/>
            <person name="Sun J.-Q."/>
        </authorList>
    </citation>
    <scope>NUCLEOTIDE SEQUENCE [LARGE SCALE GENOMIC DNA]</scope>
    <source>
        <strain evidence="7 8">DSM 27279</strain>
    </source>
</reference>
<dbReference type="Gene3D" id="1.10.10.10">
    <property type="entry name" value="Winged helix-like DNA-binding domain superfamily/Winged helix DNA-binding domain"/>
    <property type="match status" value="1"/>
</dbReference>
<name>A0A556B259_9BURK</name>
<dbReference type="OrthoDB" id="5914299at2"/>
<dbReference type="InterPro" id="IPR005119">
    <property type="entry name" value="LysR_subst-bd"/>
</dbReference>
<dbReference type="InterPro" id="IPR036390">
    <property type="entry name" value="WH_DNA-bd_sf"/>
</dbReference>
<keyword evidence="4" id="KW-0804">Transcription</keyword>
<sequence>MHDRQGTACGEHGQDLAEFHGVSFLSQRLEGRIGVCSMSPPRTPDDEINSRPHDETRITPDAPMPLPPTVAQGFRTHLKPRQAELLVALAEEQHLGRAADRAHMTQPAASRALAQIEHMVGLALFVRSAQGMRATPAGEVMTAYARHLLGIGERTAAELAALHAQATHTLRVGVLPSTASTLAPRLLQALLRTDPALQVVLTEDGLHELIDALRRGSLDLVLGRMAPRPPEDELLEYPVRADPIVVVCRPGHALARLARAHPAQLAACGWILPPPDTVLRERLEELFRQADVALPPGRVHSNSTLANLELVRQTDLLAVLPQGLAEQYAARRELHIVPLDVAFTFGEVGAVVRRNRIASAALDAALAWLRQQRSAGGVHDA</sequence>
<gene>
    <name evidence="7" type="ORF">FOZ76_00590</name>
</gene>
<keyword evidence="3" id="KW-0238">DNA-binding</keyword>
<evidence type="ECO:0000256" key="1">
    <source>
        <dbReference type="ARBA" id="ARBA00009437"/>
    </source>
</evidence>
<organism evidence="7 8">
    <name type="scientific">Verticiella sediminum</name>
    <dbReference type="NCBI Taxonomy" id="1247510"/>
    <lineage>
        <taxon>Bacteria</taxon>
        <taxon>Pseudomonadati</taxon>
        <taxon>Pseudomonadota</taxon>
        <taxon>Betaproteobacteria</taxon>
        <taxon>Burkholderiales</taxon>
        <taxon>Alcaligenaceae</taxon>
        <taxon>Verticiella</taxon>
    </lineage>
</organism>
<keyword evidence="8" id="KW-1185">Reference proteome</keyword>
<dbReference type="GO" id="GO:0003700">
    <property type="term" value="F:DNA-binding transcription factor activity"/>
    <property type="evidence" value="ECO:0007669"/>
    <property type="project" value="InterPro"/>
</dbReference>
<dbReference type="SUPFAM" id="SSF46785">
    <property type="entry name" value="Winged helix' DNA-binding domain"/>
    <property type="match status" value="1"/>
</dbReference>
<feature type="compositionally biased region" description="Basic and acidic residues" evidence="5">
    <location>
        <begin position="43"/>
        <end position="58"/>
    </location>
</feature>
<accession>A0A556B259</accession>
<dbReference type="AlphaFoldDB" id="A0A556B259"/>
<keyword evidence="2" id="KW-0805">Transcription regulation</keyword>
<evidence type="ECO:0000313" key="8">
    <source>
        <dbReference type="Proteomes" id="UP000318405"/>
    </source>
</evidence>
<dbReference type="EMBL" id="VLTJ01000001">
    <property type="protein sequence ID" value="TSH99259.1"/>
    <property type="molecule type" value="Genomic_DNA"/>
</dbReference>
<dbReference type="Pfam" id="PF00126">
    <property type="entry name" value="HTH_1"/>
    <property type="match status" value="1"/>
</dbReference>
<dbReference type="PRINTS" id="PR00039">
    <property type="entry name" value="HTHLYSR"/>
</dbReference>
<evidence type="ECO:0000256" key="3">
    <source>
        <dbReference type="ARBA" id="ARBA00023125"/>
    </source>
</evidence>
<dbReference type="InterPro" id="IPR036388">
    <property type="entry name" value="WH-like_DNA-bd_sf"/>
</dbReference>
<dbReference type="GO" id="GO:0005829">
    <property type="term" value="C:cytosol"/>
    <property type="evidence" value="ECO:0007669"/>
    <property type="project" value="TreeGrafter"/>
</dbReference>
<evidence type="ECO:0000256" key="4">
    <source>
        <dbReference type="ARBA" id="ARBA00023163"/>
    </source>
</evidence>
<dbReference type="InterPro" id="IPR050950">
    <property type="entry name" value="HTH-type_LysR_regulators"/>
</dbReference>
<dbReference type="SUPFAM" id="SSF53850">
    <property type="entry name" value="Periplasmic binding protein-like II"/>
    <property type="match status" value="1"/>
</dbReference>
<feature type="region of interest" description="Disordered" evidence="5">
    <location>
        <begin position="35"/>
        <end position="66"/>
    </location>
</feature>
<dbReference type="InterPro" id="IPR000847">
    <property type="entry name" value="LysR_HTH_N"/>
</dbReference>
<dbReference type="GO" id="GO:0003677">
    <property type="term" value="F:DNA binding"/>
    <property type="evidence" value="ECO:0007669"/>
    <property type="project" value="UniProtKB-KW"/>
</dbReference>
<dbReference type="PANTHER" id="PTHR30419:SF8">
    <property type="entry name" value="NITROGEN ASSIMILATION TRANSCRIPTIONAL ACTIVATOR-RELATED"/>
    <property type="match status" value="1"/>
</dbReference>
<dbReference type="Pfam" id="PF03466">
    <property type="entry name" value="LysR_substrate"/>
    <property type="match status" value="1"/>
</dbReference>
<dbReference type="Gene3D" id="3.40.190.290">
    <property type="match status" value="1"/>
</dbReference>
<comment type="similarity">
    <text evidence="1">Belongs to the LysR transcriptional regulatory family.</text>
</comment>
<proteinExistence type="inferred from homology"/>
<dbReference type="PROSITE" id="PS50931">
    <property type="entry name" value="HTH_LYSR"/>
    <property type="match status" value="1"/>
</dbReference>
<feature type="domain" description="HTH lysR-type" evidence="6">
    <location>
        <begin position="78"/>
        <end position="135"/>
    </location>
</feature>
<comment type="caution">
    <text evidence="7">The sequence shown here is derived from an EMBL/GenBank/DDBJ whole genome shotgun (WGS) entry which is preliminary data.</text>
</comment>
<protein>
    <submittedName>
        <fullName evidence="7">LysR family transcriptional regulator</fullName>
    </submittedName>
</protein>
<evidence type="ECO:0000313" key="7">
    <source>
        <dbReference type="EMBL" id="TSH99259.1"/>
    </source>
</evidence>
<evidence type="ECO:0000256" key="5">
    <source>
        <dbReference type="SAM" id="MobiDB-lite"/>
    </source>
</evidence>
<evidence type="ECO:0000256" key="2">
    <source>
        <dbReference type="ARBA" id="ARBA00023015"/>
    </source>
</evidence>
<evidence type="ECO:0000259" key="6">
    <source>
        <dbReference type="PROSITE" id="PS50931"/>
    </source>
</evidence>
<dbReference type="Proteomes" id="UP000318405">
    <property type="component" value="Unassembled WGS sequence"/>
</dbReference>
<dbReference type="PANTHER" id="PTHR30419">
    <property type="entry name" value="HTH-TYPE TRANSCRIPTIONAL REGULATOR YBHD"/>
    <property type="match status" value="1"/>
</dbReference>